<reference evidence="2 3" key="1">
    <citation type="journal article" date="2018" name="Nat. Ecol. Evol.">
        <title>Pezizomycetes genomes reveal the molecular basis of ectomycorrhizal truffle lifestyle.</title>
        <authorList>
            <person name="Murat C."/>
            <person name="Payen T."/>
            <person name="Noel B."/>
            <person name="Kuo A."/>
            <person name="Morin E."/>
            <person name="Chen J."/>
            <person name="Kohler A."/>
            <person name="Krizsan K."/>
            <person name="Balestrini R."/>
            <person name="Da Silva C."/>
            <person name="Montanini B."/>
            <person name="Hainaut M."/>
            <person name="Levati E."/>
            <person name="Barry K.W."/>
            <person name="Belfiori B."/>
            <person name="Cichocki N."/>
            <person name="Clum A."/>
            <person name="Dockter R.B."/>
            <person name="Fauchery L."/>
            <person name="Guy J."/>
            <person name="Iotti M."/>
            <person name="Le Tacon F."/>
            <person name="Lindquist E.A."/>
            <person name="Lipzen A."/>
            <person name="Malagnac F."/>
            <person name="Mello A."/>
            <person name="Molinier V."/>
            <person name="Miyauchi S."/>
            <person name="Poulain J."/>
            <person name="Riccioni C."/>
            <person name="Rubini A."/>
            <person name="Sitrit Y."/>
            <person name="Splivallo R."/>
            <person name="Traeger S."/>
            <person name="Wang M."/>
            <person name="Zifcakova L."/>
            <person name="Wipf D."/>
            <person name="Zambonelli A."/>
            <person name="Paolocci F."/>
            <person name="Nowrousian M."/>
            <person name="Ottonello S."/>
            <person name="Baldrian P."/>
            <person name="Spatafora J.W."/>
            <person name="Henrissat B."/>
            <person name="Nagy L.G."/>
            <person name="Aury J.M."/>
            <person name="Wincker P."/>
            <person name="Grigoriev I.V."/>
            <person name="Bonfante P."/>
            <person name="Martin F.M."/>
        </authorList>
    </citation>
    <scope>NUCLEOTIDE SEQUENCE [LARGE SCALE GENOMIC DNA]</scope>
    <source>
        <strain evidence="2 3">RN42</strain>
    </source>
</reference>
<feature type="region of interest" description="Disordered" evidence="1">
    <location>
        <begin position="22"/>
        <end position="62"/>
    </location>
</feature>
<evidence type="ECO:0000313" key="2">
    <source>
        <dbReference type="EMBL" id="RPA83449.1"/>
    </source>
</evidence>
<dbReference type="EMBL" id="ML119664">
    <property type="protein sequence ID" value="RPA83449.1"/>
    <property type="molecule type" value="Genomic_DNA"/>
</dbReference>
<protein>
    <submittedName>
        <fullName evidence="2">Uncharacterized protein</fullName>
    </submittedName>
</protein>
<accession>A0A3N4IBJ2</accession>
<sequence length="359" mass="40226">MQRNFSHKLALNSLSPPAWQGLGYQGNQHVPSSFNTPGAESFSTTTDSQQSGGLLPSPFSFDSDTTGTSFNEEYGFMQKMDVDEQLESFGDFHGESAFVPTTDYFSDSHGSSGFVNDPSTSYGNRWSAFGGMVDIPDAPLDISLSNSTMPQEVQPIDYNAYTQPQFEASGTATRHLENAGMGEQGYVHSVYTNRTVVRSTSETRNVNKPAFQKDRGGLNKRGSRSRGSQQGRRHYCTEPGCKLNPAGFTRKKDMHRHVMEKHREERRFFCTSENFKDGLFCKNLPETGCGGKFKRESHLTAHWKKKKMDKKFLAKGLGIMGLNKTLRQKKEKKKEEALERKESFGLLRKLTGLSMGRTD</sequence>
<evidence type="ECO:0000256" key="1">
    <source>
        <dbReference type="SAM" id="MobiDB-lite"/>
    </source>
</evidence>
<feature type="compositionally biased region" description="Polar residues" evidence="1">
    <location>
        <begin position="25"/>
        <end position="52"/>
    </location>
</feature>
<keyword evidence="3" id="KW-1185">Reference proteome</keyword>
<dbReference type="Proteomes" id="UP000275078">
    <property type="component" value="Unassembled WGS sequence"/>
</dbReference>
<proteinExistence type="predicted"/>
<gene>
    <name evidence="2" type="ORF">BJ508DRAFT_304640</name>
</gene>
<dbReference type="AlphaFoldDB" id="A0A3N4IBJ2"/>
<feature type="region of interest" description="Disordered" evidence="1">
    <location>
        <begin position="199"/>
        <end position="235"/>
    </location>
</feature>
<evidence type="ECO:0000313" key="3">
    <source>
        <dbReference type="Proteomes" id="UP000275078"/>
    </source>
</evidence>
<name>A0A3N4IBJ2_ASCIM</name>
<organism evidence="2 3">
    <name type="scientific">Ascobolus immersus RN42</name>
    <dbReference type="NCBI Taxonomy" id="1160509"/>
    <lineage>
        <taxon>Eukaryota</taxon>
        <taxon>Fungi</taxon>
        <taxon>Dikarya</taxon>
        <taxon>Ascomycota</taxon>
        <taxon>Pezizomycotina</taxon>
        <taxon>Pezizomycetes</taxon>
        <taxon>Pezizales</taxon>
        <taxon>Ascobolaceae</taxon>
        <taxon>Ascobolus</taxon>
    </lineage>
</organism>